<comment type="caution">
    <text evidence="1">The sequence shown here is derived from an EMBL/GenBank/DDBJ whole genome shotgun (WGS) entry which is preliminary data.</text>
</comment>
<evidence type="ECO:0000313" key="1">
    <source>
        <dbReference type="EMBL" id="GAG07666.1"/>
    </source>
</evidence>
<dbReference type="EMBL" id="BARS01023104">
    <property type="protein sequence ID" value="GAG07666.1"/>
    <property type="molecule type" value="Genomic_DNA"/>
</dbReference>
<dbReference type="Pfam" id="PF01904">
    <property type="entry name" value="DUF72"/>
    <property type="match status" value="1"/>
</dbReference>
<sequence>ANRYITHIKRIKDVREPLERFFNSVEMLKEKLGPILFQLPPNLSFDEEVFSNFCQSLKENHLYALEVRHPSWAQERVIDMLRDNNIALCVSDTAGRYPYIEEDTATFIYLRLHGSKKLYASEYSEEELHTYARKIRDWSKDTFLYFDNDFGGYAIKNAKRLKEILRLS</sequence>
<reference evidence="1" key="1">
    <citation type="journal article" date="2014" name="Front. Microbiol.">
        <title>High frequency of phylogenetically diverse reductive dehalogenase-homologous genes in deep subseafloor sedimentary metagenomes.</title>
        <authorList>
            <person name="Kawai M."/>
            <person name="Futagami T."/>
            <person name="Toyoda A."/>
            <person name="Takaki Y."/>
            <person name="Nishi S."/>
            <person name="Hori S."/>
            <person name="Arai W."/>
            <person name="Tsubouchi T."/>
            <person name="Morono Y."/>
            <person name="Uchiyama I."/>
            <person name="Ito T."/>
            <person name="Fujiyama A."/>
            <person name="Inagaki F."/>
            <person name="Takami H."/>
        </authorList>
    </citation>
    <scope>NUCLEOTIDE SEQUENCE</scope>
    <source>
        <strain evidence="1">Expedition CK06-06</strain>
    </source>
</reference>
<feature type="non-terminal residue" evidence="1">
    <location>
        <position position="1"/>
    </location>
</feature>
<dbReference type="InterPro" id="IPR036520">
    <property type="entry name" value="UPF0759_sf"/>
</dbReference>
<dbReference type="AlphaFoldDB" id="X0W4M8"/>
<protein>
    <recommendedName>
        <fullName evidence="2">DUF72 domain-containing protein</fullName>
    </recommendedName>
</protein>
<dbReference type="InterPro" id="IPR002763">
    <property type="entry name" value="DUF72"/>
</dbReference>
<dbReference type="SUPFAM" id="SSF117396">
    <property type="entry name" value="TM1631-like"/>
    <property type="match status" value="1"/>
</dbReference>
<gene>
    <name evidence="1" type="ORF">S01H1_36831</name>
</gene>
<proteinExistence type="predicted"/>
<evidence type="ECO:0008006" key="2">
    <source>
        <dbReference type="Google" id="ProtNLM"/>
    </source>
</evidence>
<dbReference type="PANTHER" id="PTHR30348">
    <property type="entry name" value="UNCHARACTERIZED PROTEIN YECE"/>
    <property type="match status" value="1"/>
</dbReference>
<organism evidence="1">
    <name type="scientific">marine sediment metagenome</name>
    <dbReference type="NCBI Taxonomy" id="412755"/>
    <lineage>
        <taxon>unclassified sequences</taxon>
        <taxon>metagenomes</taxon>
        <taxon>ecological metagenomes</taxon>
    </lineage>
</organism>
<accession>X0W4M8</accession>
<name>X0W4M8_9ZZZZ</name>
<dbReference type="Gene3D" id="3.20.20.410">
    <property type="entry name" value="Protein of unknown function UPF0759"/>
    <property type="match status" value="1"/>
</dbReference>
<dbReference type="PANTHER" id="PTHR30348:SF4">
    <property type="entry name" value="DUF72 DOMAIN-CONTAINING PROTEIN"/>
    <property type="match status" value="1"/>
</dbReference>